<sequence length="72" mass="8026">MAQQEPSSTQDLLTASPDTTLAPVKLTASQIVDYFQMPEGLLDSPRLLKSYQALNKTLQSTQLQVNEFIEKN</sequence>
<reference evidence="1" key="1">
    <citation type="submission" date="2023-06" db="EMBL/GenBank/DDBJ databases">
        <authorList>
            <consortium name="Lawrence Berkeley National Laboratory"/>
            <person name="Ahrendt S."/>
            <person name="Sahu N."/>
            <person name="Indic B."/>
            <person name="Wong-Bajracharya J."/>
            <person name="Merenyi Z."/>
            <person name="Ke H.-M."/>
            <person name="Monk M."/>
            <person name="Kocsube S."/>
            <person name="Drula E."/>
            <person name="Lipzen A."/>
            <person name="Balint B."/>
            <person name="Henrissat B."/>
            <person name="Andreopoulos B."/>
            <person name="Martin F.M."/>
            <person name="Harder C.B."/>
            <person name="Rigling D."/>
            <person name="Ford K.L."/>
            <person name="Foster G.D."/>
            <person name="Pangilinan J."/>
            <person name="Papanicolaou A."/>
            <person name="Barry K."/>
            <person name="LaButti K."/>
            <person name="Viragh M."/>
            <person name="Koriabine M."/>
            <person name="Yan M."/>
            <person name="Riley R."/>
            <person name="Champramary S."/>
            <person name="Plett K.L."/>
            <person name="Tsai I.J."/>
            <person name="Slot J."/>
            <person name="Sipos G."/>
            <person name="Plett J."/>
            <person name="Nagy L.G."/>
            <person name="Grigoriev I.V."/>
        </authorList>
    </citation>
    <scope>NUCLEOTIDE SEQUENCE</scope>
    <source>
        <strain evidence="1">HWK02</strain>
    </source>
</reference>
<evidence type="ECO:0000313" key="2">
    <source>
        <dbReference type="Proteomes" id="UP001175228"/>
    </source>
</evidence>
<gene>
    <name evidence="1" type="ORF">EDD18DRAFT_1349449</name>
</gene>
<proteinExistence type="predicted"/>
<accession>A0AA39UQQ5</accession>
<organism evidence="1 2">
    <name type="scientific">Armillaria luteobubalina</name>
    <dbReference type="NCBI Taxonomy" id="153913"/>
    <lineage>
        <taxon>Eukaryota</taxon>
        <taxon>Fungi</taxon>
        <taxon>Dikarya</taxon>
        <taxon>Basidiomycota</taxon>
        <taxon>Agaricomycotina</taxon>
        <taxon>Agaricomycetes</taxon>
        <taxon>Agaricomycetidae</taxon>
        <taxon>Agaricales</taxon>
        <taxon>Marasmiineae</taxon>
        <taxon>Physalacriaceae</taxon>
        <taxon>Armillaria</taxon>
    </lineage>
</organism>
<dbReference type="AlphaFoldDB" id="A0AA39UQQ5"/>
<name>A0AA39UQQ5_9AGAR</name>
<protein>
    <submittedName>
        <fullName evidence="1">Uncharacterized protein</fullName>
    </submittedName>
</protein>
<dbReference type="EMBL" id="JAUEPU010000009">
    <property type="protein sequence ID" value="KAK0499287.1"/>
    <property type="molecule type" value="Genomic_DNA"/>
</dbReference>
<keyword evidence="2" id="KW-1185">Reference proteome</keyword>
<evidence type="ECO:0000313" key="1">
    <source>
        <dbReference type="EMBL" id="KAK0499287.1"/>
    </source>
</evidence>
<dbReference type="Proteomes" id="UP001175228">
    <property type="component" value="Unassembled WGS sequence"/>
</dbReference>
<comment type="caution">
    <text evidence="1">The sequence shown here is derived from an EMBL/GenBank/DDBJ whole genome shotgun (WGS) entry which is preliminary data.</text>
</comment>